<gene>
    <name evidence="5" type="ORF">B1199_04340</name>
</gene>
<protein>
    <recommendedName>
        <fullName evidence="4">Solute-binding protein family 3/N-terminal domain-containing protein</fullName>
    </recommendedName>
</protein>
<dbReference type="PANTHER" id="PTHR35936">
    <property type="entry name" value="MEMBRANE-BOUND LYTIC MUREIN TRANSGLYCOSYLASE F"/>
    <property type="match status" value="1"/>
</dbReference>
<dbReference type="EMBL" id="MWPV01000001">
    <property type="protein sequence ID" value="OUL59502.1"/>
    <property type="molecule type" value="Genomic_DNA"/>
</dbReference>
<dbReference type="AlphaFoldDB" id="A0A244CV49"/>
<dbReference type="SMART" id="SM00062">
    <property type="entry name" value="PBPb"/>
    <property type="match status" value="1"/>
</dbReference>
<proteinExistence type="inferred from homology"/>
<dbReference type="SUPFAM" id="SSF53850">
    <property type="entry name" value="Periplasmic binding protein-like II"/>
    <property type="match status" value="1"/>
</dbReference>
<keyword evidence="2 3" id="KW-0732">Signal</keyword>
<name>A0A244CV49_PSEDV</name>
<evidence type="ECO:0000313" key="6">
    <source>
        <dbReference type="Proteomes" id="UP000194841"/>
    </source>
</evidence>
<accession>A0A244CV49</accession>
<evidence type="ECO:0000256" key="2">
    <source>
        <dbReference type="ARBA" id="ARBA00022729"/>
    </source>
</evidence>
<sequence length="263" mass="30584">MMRRAGRGNCFLLLLLLVLSLPVISNTQEPVSCTAHFKLGIGEPWPPFFMHDNNQYFGIDIDITRLIFKKLNYCLEIVKLPSSARGILQLKRGEIDFLNAASFNEERAKIGWFSSPYRSEAMRIFHHQKNRDKFQISSLYELQKQDLVGVVNLGAYYGEEFSYLMRETSFNSKIASVPSVEQRMKMLELGHVDFVIDDIVPGRYYLRHHQNAMLEMASYAVHDNPIYFLFSRKTVSPEQVSLFNQVILRHYAEIEAVVDHYLY</sequence>
<evidence type="ECO:0000259" key="4">
    <source>
        <dbReference type="SMART" id="SM00062"/>
    </source>
</evidence>
<dbReference type="Pfam" id="PF00497">
    <property type="entry name" value="SBP_bac_3"/>
    <property type="match status" value="1"/>
</dbReference>
<evidence type="ECO:0000256" key="1">
    <source>
        <dbReference type="ARBA" id="ARBA00010333"/>
    </source>
</evidence>
<evidence type="ECO:0000313" key="5">
    <source>
        <dbReference type="EMBL" id="OUL59502.1"/>
    </source>
</evidence>
<keyword evidence="6" id="KW-1185">Reference proteome</keyword>
<organism evidence="5 6">
    <name type="scientific">Pseudoalteromonas ulvae</name>
    <dbReference type="NCBI Taxonomy" id="107327"/>
    <lineage>
        <taxon>Bacteria</taxon>
        <taxon>Pseudomonadati</taxon>
        <taxon>Pseudomonadota</taxon>
        <taxon>Gammaproteobacteria</taxon>
        <taxon>Alteromonadales</taxon>
        <taxon>Pseudoalteromonadaceae</taxon>
        <taxon>Pseudoalteromonas</taxon>
    </lineage>
</organism>
<dbReference type="Proteomes" id="UP000194841">
    <property type="component" value="Unassembled WGS sequence"/>
</dbReference>
<evidence type="ECO:0000256" key="3">
    <source>
        <dbReference type="SAM" id="SignalP"/>
    </source>
</evidence>
<dbReference type="OrthoDB" id="7304968at2"/>
<feature type="signal peptide" evidence="3">
    <location>
        <begin position="1"/>
        <end position="25"/>
    </location>
</feature>
<dbReference type="InterPro" id="IPR001638">
    <property type="entry name" value="Solute-binding_3/MltF_N"/>
</dbReference>
<comment type="caution">
    <text evidence="5">The sequence shown here is derived from an EMBL/GenBank/DDBJ whole genome shotgun (WGS) entry which is preliminary data.</text>
</comment>
<dbReference type="PANTHER" id="PTHR35936:SF35">
    <property type="entry name" value="L-CYSTINE-BINDING PROTEIN TCYJ"/>
    <property type="match status" value="1"/>
</dbReference>
<feature type="chain" id="PRO_5012219035" description="Solute-binding protein family 3/N-terminal domain-containing protein" evidence="3">
    <location>
        <begin position="26"/>
        <end position="263"/>
    </location>
</feature>
<feature type="domain" description="Solute-binding protein family 3/N-terminal" evidence="4">
    <location>
        <begin position="38"/>
        <end position="262"/>
    </location>
</feature>
<reference evidence="5 6" key="1">
    <citation type="submission" date="2017-02" db="EMBL/GenBank/DDBJ databases">
        <title>Pseudoalteromonas ulvae TC14 Genome.</title>
        <authorList>
            <person name="Molmeret M."/>
        </authorList>
    </citation>
    <scope>NUCLEOTIDE SEQUENCE [LARGE SCALE GENOMIC DNA]</scope>
    <source>
        <strain evidence="5">TC14</strain>
    </source>
</reference>
<dbReference type="Gene3D" id="3.40.190.10">
    <property type="entry name" value="Periplasmic binding protein-like II"/>
    <property type="match status" value="2"/>
</dbReference>
<comment type="similarity">
    <text evidence="1">Belongs to the bacterial solute-binding protein 3 family.</text>
</comment>